<organism evidence="2">
    <name type="scientific">marine sediment metagenome</name>
    <dbReference type="NCBI Taxonomy" id="412755"/>
    <lineage>
        <taxon>unclassified sequences</taxon>
        <taxon>metagenomes</taxon>
        <taxon>ecological metagenomes</taxon>
    </lineage>
</organism>
<keyword evidence="1" id="KW-1133">Transmembrane helix</keyword>
<sequence length="65" mass="7404">MKDERDNFNLAVSLFIGLSLVAMGNQEPVLLIPLATLCYLTYSILETIRLKRQKSSNHLSLFIHL</sequence>
<feature type="transmembrane region" description="Helical" evidence="1">
    <location>
        <begin position="30"/>
        <end position="48"/>
    </location>
</feature>
<evidence type="ECO:0000313" key="2">
    <source>
        <dbReference type="EMBL" id="GAH05700.1"/>
    </source>
</evidence>
<name>X1DBK6_9ZZZZ</name>
<gene>
    <name evidence="2" type="ORF">S01H4_62277</name>
</gene>
<dbReference type="AlphaFoldDB" id="X1DBK6"/>
<comment type="caution">
    <text evidence="2">The sequence shown here is derived from an EMBL/GenBank/DDBJ whole genome shotgun (WGS) entry which is preliminary data.</text>
</comment>
<evidence type="ECO:0000256" key="1">
    <source>
        <dbReference type="SAM" id="Phobius"/>
    </source>
</evidence>
<keyword evidence="1" id="KW-0472">Membrane</keyword>
<accession>X1DBK6</accession>
<keyword evidence="1" id="KW-0812">Transmembrane</keyword>
<protein>
    <submittedName>
        <fullName evidence="2">Uncharacterized protein</fullName>
    </submittedName>
</protein>
<proteinExistence type="predicted"/>
<reference evidence="2" key="1">
    <citation type="journal article" date="2014" name="Front. Microbiol.">
        <title>High frequency of phylogenetically diverse reductive dehalogenase-homologous genes in deep subseafloor sedimentary metagenomes.</title>
        <authorList>
            <person name="Kawai M."/>
            <person name="Futagami T."/>
            <person name="Toyoda A."/>
            <person name="Takaki Y."/>
            <person name="Nishi S."/>
            <person name="Hori S."/>
            <person name="Arai W."/>
            <person name="Tsubouchi T."/>
            <person name="Morono Y."/>
            <person name="Uchiyama I."/>
            <person name="Ito T."/>
            <person name="Fujiyama A."/>
            <person name="Inagaki F."/>
            <person name="Takami H."/>
        </authorList>
    </citation>
    <scope>NUCLEOTIDE SEQUENCE</scope>
    <source>
        <strain evidence="2">Expedition CK06-06</strain>
    </source>
</reference>
<feature type="transmembrane region" description="Helical" evidence="1">
    <location>
        <begin position="7"/>
        <end position="24"/>
    </location>
</feature>
<dbReference type="EMBL" id="BART01037126">
    <property type="protein sequence ID" value="GAH05700.1"/>
    <property type="molecule type" value="Genomic_DNA"/>
</dbReference>
<feature type="non-terminal residue" evidence="2">
    <location>
        <position position="65"/>
    </location>
</feature>